<dbReference type="PANTHER" id="PTHR43135">
    <property type="entry name" value="ALPHA-D-RIBOSE 1-METHYLPHOSPHONATE 5-TRIPHOSPHATE DIPHOSPHATASE"/>
    <property type="match status" value="1"/>
</dbReference>
<dbReference type="InterPro" id="IPR011059">
    <property type="entry name" value="Metal-dep_hydrolase_composite"/>
</dbReference>
<dbReference type="InterPro" id="IPR057744">
    <property type="entry name" value="OTAase-like"/>
</dbReference>
<evidence type="ECO:0000259" key="1">
    <source>
        <dbReference type="Pfam" id="PF01979"/>
    </source>
</evidence>
<dbReference type="PANTHER" id="PTHR43135:SF3">
    <property type="entry name" value="ALPHA-D-RIBOSE 1-METHYLPHOSPHONATE 5-TRIPHOSPHATE DIPHOSPHATASE"/>
    <property type="match status" value="1"/>
</dbReference>
<proteinExistence type="predicted"/>
<gene>
    <name evidence="2" type="ORF">PSU4_32790</name>
</gene>
<dbReference type="InterPro" id="IPR006680">
    <property type="entry name" value="Amidohydro-rel"/>
</dbReference>
<keyword evidence="3" id="KW-1185">Reference proteome</keyword>
<dbReference type="InterPro" id="IPR051781">
    <property type="entry name" value="Metallo-dep_Hydrolase"/>
</dbReference>
<dbReference type="Gene3D" id="2.30.40.10">
    <property type="entry name" value="Urease, subunit C, domain 1"/>
    <property type="match status" value="1"/>
</dbReference>
<accession>A0A511DHQ0</accession>
<dbReference type="InterPro" id="IPR032466">
    <property type="entry name" value="Metal_Hydrolase"/>
</dbReference>
<dbReference type="SUPFAM" id="SSF51338">
    <property type="entry name" value="Composite domain of metallo-dependent hydrolases"/>
    <property type="match status" value="1"/>
</dbReference>
<feature type="domain" description="Amidohydrolase-related" evidence="1">
    <location>
        <begin position="67"/>
        <end position="400"/>
    </location>
</feature>
<dbReference type="EMBL" id="BJVJ01000032">
    <property type="protein sequence ID" value="GEL24325.1"/>
    <property type="molecule type" value="Genomic_DNA"/>
</dbReference>
<evidence type="ECO:0000313" key="3">
    <source>
        <dbReference type="Proteomes" id="UP000321685"/>
    </source>
</evidence>
<dbReference type="CDD" id="cd01299">
    <property type="entry name" value="Met_dep_hydrolase_A"/>
    <property type="match status" value="1"/>
</dbReference>
<organism evidence="2 3">
    <name type="scientific">Pseudonocardia sulfidoxydans NBRC 16205</name>
    <dbReference type="NCBI Taxonomy" id="1223511"/>
    <lineage>
        <taxon>Bacteria</taxon>
        <taxon>Bacillati</taxon>
        <taxon>Actinomycetota</taxon>
        <taxon>Actinomycetes</taxon>
        <taxon>Pseudonocardiales</taxon>
        <taxon>Pseudonocardiaceae</taxon>
        <taxon>Pseudonocardia</taxon>
    </lineage>
</organism>
<reference evidence="2 3" key="1">
    <citation type="submission" date="2019-07" db="EMBL/GenBank/DDBJ databases">
        <title>Whole genome shotgun sequence of Pseudonocardia sulfidoxydans NBRC 16205.</title>
        <authorList>
            <person name="Hosoyama A."/>
            <person name="Uohara A."/>
            <person name="Ohji S."/>
            <person name="Ichikawa N."/>
        </authorList>
    </citation>
    <scope>NUCLEOTIDE SEQUENCE [LARGE SCALE GENOMIC DNA]</scope>
    <source>
        <strain evidence="2 3">NBRC 16205</strain>
    </source>
</reference>
<dbReference type="Pfam" id="PF01979">
    <property type="entry name" value="Amidohydro_1"/>
    <property type="match status" value="1"/>
</dbReference>
<name>A0A511DHQ0_9PSEU</name>
<dbReference type="GO" id="GO:0016810">
    <property type="term" value="F:hydrolase activity, acting on carbon-nitrogen (but not peptide) bonds"/>
    <property type="evidence" value="ECO:0007669"/>
    <property type="project" value="InterPro"/>
</dbReference>
<dbReference type="Proteomes" id="UP000321685">
    <property type="component" value="Unassembled WGS sequence"/>
</dbReference>
<sequence>MAAGGPGSTIDVMTSRIALRAAAMFDGATAARDPLVVVEDGRIVSVDAGTRVAPPADAQLVDLPGATLLPGLVDTHVHLGFDAGLDPVATLAERDPDEVLDAMAAAAAAQLSAGVTTVRDLGDRDYLTLALRERGGLLPTIVAAGPPITSPGGHCHFLGAATSGADGVRAAVREHAERGVDVVKVMASGGQMTPGTNWDATQFPPEVLRALVDEAHAHGLPVTAHAHAVDAIRDALAAGADGLEHATFVTADGPRLDEKLLAGVVRRRVAVGLTVGLEMVPGLEPPPDIRRHLPAILGVAAAICGSGALVVAGTDAGIAPPKPHGVLPRGLVQLTELGMTPLQALTAGTSVAATVCGLGERKGRVAPGYDADLLAVAGDPVTDTTALLRPLQVFAGGRAVVPVAA</sequence>
<protein>
    <recommendedName>
        <fullName evidence="1">Amidohydrolase-related domain-containing protein</fullName>
    </recommendedName>
</protein>
<dbReference type="SUPFAM" id="SSF51556">
    <property type="entry name" value="Metallo-dependent hydrolases"/>
    <property type="match status" value="1"/>
</dbReference>
<dbReference type="Gene3D" id="3.20.20.140">
    <property type="entry name" value="Metal-dependent hydrolases"/>
    <property type="match status" value="1"/>
</dbReference>
<dbReference type="AlphaFoldDB" id="A0A511DHQ0"/>
<comment type="caution">
    <text evidence="2">The sequence shown here is derived from an EMBL/GenBank/DDBJ whole genome shotgun (WGS) entry which is preliminary data.</text>
</comment>
<evidence type="ECO:0000313" key="2">
    <source>
        <dbReference type="EMBL" id="GEL24325.1"/>
    </source>
</evidence>